<dbReference type="InParanoid" id="A0A068UC37"/>
<dbReference type="Pfam" id="PF04535">
    <property type="entry name" value="CASP_dom"/>
    <property type="match status" value="1"/>
</dbReference>
<comment type="subcellular location">
    <subcellularLocation>
        <location evidence="1 8">Cell membrane</location>
        <topology evidence="1 8">Multi-pass membrane protein</topology>
    </subcellularLocation>
</comment>
<dbReference type="PhylomeDB" id="A0A068UC37"/>
<evidence type="ECO:0000259" key="9">
    <source>
        <dbReference type="Pfam" id="PF04535"/>
    </source>
</evidence>
<dbReference type="STRING" id="49390.A0A068UC37"/>
<dbReference type="Gramene" id="CDP05734">
    <property type="protein sequence ID" value="CDP05734"/>
    <property type="gene ID" value="GSCOC_T00021003001"/>
</dbReference>
<name>A0A068UC37_COFCA</name>
<evidence type="ECO:0000256" key="5">
    <source>
        <dbReference type="ARBA" id="ARBA00022692"/>
    </source>
</evidence>
<dbReference type="AlphaFoldDB" id="A0A068UC37"/>
<sequence>MGIFEENVSGLKVLDCALRLFLVPFSIAAIWLTLTNHQDNSSYGELVSSYFMGLKYMVYISAVSAGYALLAAVSLWVRCLVSKAWIFFVSDQVVAYLMVTAMAALGEILYLSYNGDQKVTWSEACTSYGRFCHRMKLILGFHVVALWCFLLLAVISAYRLFSRFGPPTLSSKEPEEERT</sequence>
<accession>A0A068UC37</accession>
<dbReference type="InterPro" id="IPR006459">
    <property type="entry name" value="CASP/CASPL"/>
</dbReference>
<dbReference type="OMA" id="FSMFEPP"/>
<evidence type="ECO:0000313" key="10">
    <source>
        <dbReference type="EMBL" id="CDP05734.1"/>
    </source>
</evidence>
<dbReference type="PANTHER" id="PTHR33573">
    <property type="entry name" value="CASP-LIKE PROTEIN 4A4"/>
    <property type="match status" value="1"/>
</dbReference>
<dbReference type="Proteomes" id="UP000295252">
    <property type="component" value="Chromosome VII"/>
</dbReference>
<evidence type="ECO:0000256" key="7">
    <source>
        <dbReference type="ARBA" id="ARBA00023136"/>
    </source>
</evidence>
<evidence type="ECO:0000313" key="11">
    <source>
        <dbReference type="Proteomes" id="UP000295252"/>
    </source>
</evidence>
<reference evidence="11" key="1">
    <citation type="journal article" date="2014" name="Science">
        <title>The coffee genome provides insight into the convergent evolution of caffeine biosynthesis.</title>
        <authorList>
            <person name="Denoeud F."/>
            <person name="Carretero-Paulet L."/>
            <person name="Dereeper A."/>
            <person name="Droc G."/>
            <person name="Guyot R."/>
            <person name="Pietrella M."/>
            <person name="Zheng C."/>
            <person name="Alberti A."/>
            <person name="Anthony F."/>
            <person name="Aprea G."/>
            <person name="Aury J.M."/>
            <person name="Bento P."/>
            <person name="Bernard M."/>
            <person name="Bocs S."/>
            <person name="Campa C."/>
            <person name="Cenci A."/>
            <person name="Combes M.C."/>
            <person name="Crouzillat D."/>
            <person name="Da Silva C."/>
            <person name="Daddiego L."/>
            <person name="De Bellis F."/>
            <person name="Dussert S."/>
            <person name="Garsmeur O."/>
            <person name="Gayraud T."/>
            <person name="Guignon V."/>
            <person name="Jahn K."/>
            <person name="Jamilloux V."/>
            <person name="Joet T."/>
            <person name="Labadie K."/>
            <person name="Lan T."/>
            <person name="Leclercq J."/>
            <person name="Lepelley M."/>
            <person name="Leroy T."/>
            <person name="Li L.T."/>
            <person name="Librado P."/>
            <person name="Lopez L."/>
            <person name="Munoz A."/>
            <person name="Noel B."/>
            <person name="Pallavicini A."/>
            <person name="Perrotta G."/>
            <person name="Poncet V."/>
            <person name="Pot D."/>
            <person name="Priyono X."/>
            <person name="Rigoreau M."/>
            <person name="Rouard M."/>
            <person name="Rozas J."/>
            <person name="Tranchant-Dubreuil C."/>
            <person name="VanBuren R."/>
            <person name="Zhang Q."/>
            <person name="Andrade A.C."/>
            <person name="Argout X."/>
            <person name="Bertrand B."/>
            <person name="de Kochko A."/>
            <person name="Graziosi G."/>
            <person name="Henry R.J."/>
            <person name="Jayarama X."/>
            <person name="Ming R."/>
            <person name="Nagai C."/>
            <person name="Rounsley S."/>
            <person name="Sankoff D."/>
            <person name="Giuliano G."/>
            <person name="Albert V.A."/>
            <person name="Wincker P."/>
            <person name="Lashermes P."/>
        </authorList>
    </citation>
    <scope>NUCLEOTIDE SEQUENCE [LARGE SCALE GENOMIC DNA]</scope>
    <source>
        <strain evidence="11">cv. DH200-94</strain>
    </source>
</reference>
<protein>
    <recommendedName>
        <fullName evidence="8">CASP-like protein</fullName>
    </recommendedName>
</protein>
<comment type="subunit">
    <text evidence="3 8">Homodimer and heterodimers.</text>
</comment>
<dbReference type="EMBL" id="HG739103">
    <property type="protein sequence ID" value="CDP05734.1"/>
    <property type="molecule type" value="Genomic_DNA"/>
</dbReference>
<evidence type="ECO:0000256" key="8">
    <source>
        <dbReference type="RuleBase" id="RU361233"/>
    </source>
</evidence>
<evidence type="ECO:0000256" key="1">
    <source>
        <dbReference type="ARBA" id="ARBA00004651"/>
    </source>
</evidence>
<keyword evidence="11" id="KW-1185">Reference proteome</keyword>
<feature type="transmembrane region" description="Helical" evidence="8">
    <location>
        <begin position="137"/>
        <end position="161"/>
    </location>
</feature>
<keyword evidence="5 8" id="KW-0812">Transmembrane</keyword>
<feature type="transmembrane region" description="Helical" evidence="8">
    <location>
        <begin position="16"/>
        <end position="36"/>
    </location>
</feature>
<proteinExistence type="inferred from homology"/>
<keyword evidence="6 8" id="KW-1133">Transmembrane helix</keyword>
<dbReference type="PANTHER" id="PTHR33573:SF30">
    <property type="entry name" value="CASP-LIKE PROTEIN 2C1-RELATED"/>
    <property type="match status" value="1"/>
</dbReference>
<evidence type="ECO:0000256" key="2">
    <source>
        <dbReference type="ARBA" id="ARBA00007651"/>
    </source>
</evidence>
<feature type="transmembrane region" description="Helical" evidence="8">
    <location>
        <begin position="93"/>
        <end position="113"/>
    </location>
</feature>
<feature type="domain" description="Casparian strip membrane protein" evidence="9">
    <location>
        <begin position="10"/>
        <end position="146"/>
    </location>
</feature>
<keyword evidence="7 8" id="KW-0472">Membrane</keyword>
<gene>
    <name evidence="10" type="ORF">GSCOC_T00021003001</name>
</gene>
<comment type="similarity">
    <text evidence="2 8">Belongs to the Casparian strip membrane proteins (CASP) family.</text>
</comment>
<dbReference type="FunCoup" id="A0A068UC37">
    <property type="interactions" value="608"/>
</dbReference>
<feature type="transmembrane region" description="Helical" evidence="8">
    <location>
        <begin position="56"/>
        <end position="81"/>
    </location>
</feature>
<dbReference type="OrthoDB" id="755577at2759"/>
<dbReference type="GO" id="GO:0005886">
    <property type="term" value="C:plasma membrane"/>
    <property type="evidence" value="ECO:0007669"/>
    <property type="project" value="UniProtKB-SubCell"/>
</dbReference>
<dbReference type="InterPro" id="IPR006702">
    <property type="entry name" value="CASP_dom"/>
</dbReference>
<evidence type="ECO:0000256" key="4">
    <source>
        <dbReference type="ARBA" id="ARBA00022475"/>
    </source>
</evidence>
<keyword evidence="4 8" id="KW-1003">Cell membrane</keyword>
<evidence type="ECO:0000256" key="3">
    <source>
        <dbReference type="ARBA" id="ARBA00011489"/>
    </source>
</evidence>
<organism evidence="10 11">
    <name type="scientific">Coffea canephora</name>
    <name type="common">Robusta coffee</name>
    <dbReference type="NCBI Taxonomy" id="49390"/>
    <lineage>
        <taxon>Eukaryota</taxon>
        <taxon>Viridiplantae</taxon>
        <taxon>Streptophyta</taxon>
        <taxon>Embryophyta</taxon>
        <taxon>Tracheophyta</taxon>
        <taxon>Spermatophyta</taxon>
        <taxon>Magnoliopsida</taxon>
        <taxon>eudicotyledons</taxon>
        <taxon>Gunneridae</taxon>
        <taxon>Pentapetalae</taxon>
        <taxon>asterids</taxon>
        <taxon>lamiids</taxon>
        <taxon>Gentianales</taxon>
        <taxon>Rubiaceae</taxon>
        <taxon>Ixoroideae</taxon>
        <taxon>Gardenieae complex</taxon>
        <taxon>Bertiereae - Coffeeae clade</taxon>
        <taxon>Coffeeae</taxon>
        <taxon>Coffea</taxon>
    </lineage>
</organism>
<evidence type="ECO:0000256" key="6">
    <source>
        <dbReference type="ARBA" id="ARBA00022989"/>
    </source>
</evidence>
<dbReference type="NCBIfam" id="TIGR01569">
    <property type="entry name" value="A_tha_TIGR01569"/>
    <property type="match status" value="1"/>
</dbReference>